<dbReference type="InterPro" id="IPR026881">
    <property type="entry name" value="WYL_dom"/>
</dbReference>
<gene>
    <name evidence="3" type="ORF">GNP35_02450</name>
</gene>
<reference evidence="3 4" key="1">
    <citation type="submission" date="2019-11" db="EMBL/GenBank/DDBJ databases">
        <title>P. haliotis isolates from Z. marina roots.</title>
        <authorList>
            <person name="Cohen M."/>
            <person name="Jospin G."/>
            <person name="Eisen J.A."/>
            <person name="Coil D.A."/>
        </authorList>
    </citation>
    <scope>NUCLEOTIDE SEQUENCE [LARGE SCALE GENOMIC DNA]</scope>
    <source>
        <strain evidence="3 4">UCD-MCMsp1aY</strain>
    </source>
</reference>
<comment type="caution">
    <text evidence="3">The sequence shown here is derived from an EMBL/GenBank/DDBJ whole genome shotgun (WGS) entry which is preliminary data.</text>
</comment>
<dbReference type="PROSITE" id="PS52050">
    <property type="entry name" value="WYL"/>
    <property type="match status" value="1"/>
</dbReference>
<keyword evidence="4" id="KW-1185">Reference proteome</keyword>
<dbReference type="OrthoDB" id="8595817at2"/>
<dbReference type="Pfam" id="PF25583">
    <property type="entry name" value="WCX"/>
    <property type="match status" value="1"/>
</dbReference>
<feature type="domain" description="WYL" evidence="1">
    <location>
        <begin position="154"/>
        <end position="216"/>
    </location>
</feature>
<dbReference type="Proteomes" id="UP000439994">
    <property type="component" value="Unassembled WGS sequence"/>
</dbReference>
<evidence type="ECO:0000259" key="2">
    <source>
        <dbReference type="Pfam" id="PF25583"/>
    </source>
</evidence>
<evidence type="ECO:0000259" key="1">
    <source>
        <dbReference type="Pfam" id="PF13280"/>
    </source>
</evidence>
<sequence length="327" mass="37224">MPAKTISTLHRILEMLKVVPVYPRFIHSKDVCTHLNTIDAGVSKRTVERDLMALTEVVGLTFGDSPDGYKWSFSFDSSFQFIPALSAEEALSLKLVQQHLKLFLPSTSFEKLNALFKKSDDVLRRDPDTKNWPSLVQTMPPSFTPTLNEINQTIIDNVYAALMQKRVLQIKYANKPKTYKIKPLGVVIRDKKMVLACIYEGFENVRNILVHRINDSELSDETFSDSINMSKYVDDQATAVTLSKQKIDVEFHAKGYVKQLLEESVFDETQVIEELDETWSKATMSVMHTVELENWLLSQLQNIKIIGPSVLKERVIKKALDGVALNQ</sequence>
<feature type="domain" description="WCX" evidence="2">
    <location>
        <begin position="246"/>
        <end position="319"/>
    </location>
</feature>
<accession>A0A6N8F7S1</accession>
<dbReference type="InterPro" id="IPR057727">
    <property type="entry name" value="WCX_dom"/>
</dbReference>
<protein>
    <submittedName>
        <fullName evidence="3">WYL domain-containing protein</fullName>
    </submittedName>
</protein>
<name>A0A6N8F7S1_9GAMM</name>
<dbReference type="RefSeq" id="WP_155694199.1">
    <property type="nucleotide sequence ID" value="NZ_WOCD01000001.1"/>
</dbReference>
<dbReference type="PANTHER" id="PTHR34580:SF1">
    <property type="entry name" value="PROTEIN PAFC"/>
    <property type="match status" value="1"/>
</dbReference>
<dbReference type="InterPro" id="IPR051534">
    <property type="entry name" value="CBASS_pafABC_assoc_protein"/>
</dbReference>
<evidence type="ECO:0000313" key="4">
    <source>
        <dbReference type="Proteomes" id="UP000439994"/>
    </source>
</evidence>
<dbReference type="EMBL" id="WOCD01000001">
    <property type="protein sequence ID" value="MUH71459.1"/>
    <property type="molecule type" value="Genomic_DNA"/>
</dbReference>
<dbReference type="AlphaFoldDB" id="A0A6N8F7S1"/>
<organism evidence="3 4">
    <name type="scientific">Psychrosphaera haliotis</name>
    <dbReference type="NCBI Taxonomy" id="555083"/>
    <lineage>
        <taxon>Bacteria</taxon>
        <taxon>Pseudomonadati</taxon>
        <taxon>Pseudomonadota</taxon>
        <taxon>Gammaproteobacteria</taxon>
        <taxon>Alteromonadales</taxon>
        <taxon>Pseudoalteromonadaceae</taxon>
        <taxon>Psychrosphaera</taxon>
    </lineage>
</organism>
<proteinExistence type="predicted"/>
<dbReference type="Pfam" id="PF13280">
    <property type="entry name" value="WYL"/>
    <property type="match status" value="1"/>
</dbReference>
<dbReference type="PANTHER" id="PTHR34580">
    <property type="match status" value="1"/>
</dbReference>
<evidence type="ECO:0000313" key="3">
    <source>
        <dbReference type="EMBL" id="MUH71459.1"/>
    </source>
</evidence>